<dbReference type="InterPro" id="IPR001830">
    <property type="entry name" value="Glyco_trans_20"/>
</dbReference>
<dbReference type="CDD" id="cd01627">
    <property type="entry name" value="HAD_TPP"/>
    <property type="match status" value="1"/>
</dbReference>
<evidence type="ECO:0000313" key="4">
    <source>
        <dbReference type="Proteomes" id="UP000650081"/>
    </source>
</evidence>
<dbReference type="AlphaFoldDB" id="A0A923PM28"/>
<sequence length="727" mass="83718">MSRLVIISNRLPVTINRRDGELHYHPSAGGLATGLNSLDDSYNKLWIGWPGEDITDEWEKESVRTDLAKLKLAPVFLTEREIDLYYEGFSNKTIWPHFHYFTEYTAYNDDMWDAYREVNYKFFQETEKHLREDDLIWVHDYQLMLLPQLIREKFPKASIGFFLHIPFPSYEIFRILPWRKEILEGILGSDQIGFHTFDYMRHFLSAAYRISGHEHKFGRLHIEEREINIDVFPMGIDYEKYAHPDVNAATDRSSGEIRKLHASRKIVLSVDRLDYTKGIPHRIRAFGQFIRNNPEYIGKVNLIMIVVPSRANVDQYQSLKTDVDVLVSQINSEYGTFDWMPIHYYYRSLNFAALTTLYKEADIALITPLRDGMNLVAKEYIAAKEDSKDGVIILSEMAGAVNELSDGALTVNPQSTKEIESALIEALEMPLEEQRSRMITMQDKLKRYDVKHWAATFIKEQHELKDKNRMSNTTHLAGEALTALQKQYHGATQRLLFIDYDGTLMGFHEDPQAVSPDDEVLELLTALAADTRNRVVINSGRDRETLEKWLGHLNVEMAAEHGVWMKEGGEWHLNPNVVDGWMPKVHELLDNLVARTPGSFIEEKDYSLAWHYRSIDRDLGQKRVREFRDMLSYLIQNQDLQVLEGNKVVEVKNAGVNKGKATAHWVQKAPWDFVLGIGDDATDEDIFKALPPSGNSIKVGADRTVARYSLTGVAEVRKMFRSLAAGE</sequence>
<dbReference type="NCBIfam" id="TIGR00685">
    <property type="entry name" value="T6PP"/>
    <property type="match status" value="1"/>
</dbReference>
<dbReference type="NCBIfam" id="TIGR01484">
    <property type="entry name" value="HAD-SF-IIB"/>
    <property type="match status" value="1"/>
</dbReference>
<dbReference type="CDD" id="cd03788">
    <property type="entry name" value="GT20_TPS"/>
    <property type="match status" value="1"/>
</dbReference>
<dbReference type="Gene3D" id="3.40.50.1000">
    <property type="entry name" value="HAD superfamily/HAD-like"/>
    <property type="match status" value="1"/>
</dbReference>
<organism evidence="3 4">
    <name type="scientific">Neolewinella lacunae</name>
    <dbReference type="NCBI Taxonomy" id="1517758"/>
    <lineage>
        <taxon>Bacteria</taxon>
        <taxon>Pseudomonadati</taxon>
        <taxon>Bacteroidota</taxon>
        <taxon>Saprospiria</taxon>
        <taxon>Saprospirales</taxon>
        <taxon>Lewinellaceae</taxon>
        <taxon>Neolewinella</taxon>
    </lineage>
</organism>
<dbReference type="InterPro" id="IPR003337">
    <property type="entry name" value="Trehalose_PPase"/>
</dbReference>
<dbReference type="InterPro" id="IPR036412">
    <property type="entry name" value="HAD-like_sf"/>
</dbReference>
<dbReference type="GO" id="GO:0005829">
    <property type="term" value="C:cytosol"/>
    <property type="evidence" value="ECO:0007669"/>
    <property type="project" value="TreeGrafter"/>
</dbReference>
<dbReference type="EMBL" id="JACSIT010000113">
    <property type="protein sequence ID" value="MBC6994925.1"/>
    <property type="molecule type" value="Genomic_DNA"/>
</dbReference>
<dbReference type="Gene3D" id="3.40.50.2000">
    <property type="entry name" value="Glycogen Phosphorylase B"/>
    <property type="match status" value="2"/>
</dbReference>
<evidence type="ECO:0000256" key="1">
    <source>
        <dbReference type="ARBA" id="ARBA00006330"/>
    </source>
</evidence>
<dbReference type="GO" id="GO:0004805">
    <property type="term" value="F:trehalose-phosphatase activity"/>
    <property type="evidence" value="ECO:0007669"/>
    <property type="project" value="TreeGrafter"/>
</dbReference>
<dbReference type="SUPFAM" id="SSF53756">
    <property type="entry name" value="UDP-Glycosyltransferase/glycogen phosphorylase"/>
    <property type="match status" value="1"/>
</dbReference>
<dbReference type="SUPFAM" id="SSF56784">
    <property type="entry name" value="HAD-like"/>
    <property type="match status" value="1"/>
</dbReference>
<dbReference type="PANTHER" id="PTHR10788:SF106">
    <property type="entry name" value="BCDNA.GH08860"/>
    <property type="match status" value="1"/>
</dbReference>
<dbReference type="Pfam" id="PF00982">
    <property type="entry name" value="Glyco_transf_20"/>
    <property type="match status" value="1"/>
</dbReference>
<evidence type="ECO:0000313" key="3">
    <source>
        <dbReference type="EMBL" id="MBC6994925.1"/>
    </source>
</evidence>
<accession>A0A923PM28</accession>
<reference evidence="3" key="1">
    <citation type="submission" date="2020-08" db="EMBL/GenBank/DDBJ databases">
        <title>Lewinella bacteria from marine environments.</title>
        <authorList>
            <person name="Zhong Y."/>
        </authorList>
    </citation>
    <scope>NUCLEOTIDE SEQUENCE</scope>
    <source>
        <strain evidence="3">KCTC 42187</strain>
    </source>
</reference>
<gene>
    <name evidence="3" type="ORF">H9S92_12170</name>
</gene>
<dbReference type="NCBIfam" id="NF011071">
    <property type="entry name" value="PRK14501.1"/>
    <property type="match status" value="1"/>
</dbReference>
<comment type="similarity">
    <text evidence="2">Belongs to the glycosyltransferase 20 family.</text>
</comment>
<comment type="similarity">
    <text evidence="1">In the C-terminal section; belongs to the trehalose phosphatase family.</text>
</comment>
<keyword evidence="4" id="KW-1185">Reference proteome</keyword>
<dbReference type="InterPro" id="IPR006379">
    <property type="entry name" value="HAD-SF_hydro_IIB"/>
</dbReference>
<dbReference type="Gene3D" id="3.30.70.1020">
    <property type="entry name" value="Trehalose-6-phosphate phosphatase related protein, domain 2"/>
    <property type="match status" value="1"/>
</dbReference>
<dbReference type="InterPro" id="IPR023214">
    <property type="entry name" value="HAD_sf"/>
</dbReference>
<comment type="caution">
    <text evidence="3">The sequence shown here is derived from an EMBL/GenBank/DDBJ whole genome shotgun (WGS) entry which is preliminary data.</text>
</comment>
<dbReference type="RefSeq" id="WP_187466987.1">
    <property type="nucleotide sequence ID" value="NZ_JACSIT010000113.1"/>
</dbReference>
<dbReference type="Pfam" id="PF02358">
    <property type="entry name" value="Trehalose_PPase"/>
    <property type="match status" value="1"/>
</dbReference>
<dbReference type="PANTHER" id="PTHR10788">
    <property type="entry name" value="TREHALOSE-6-PHOSPHATE SYNTHASE"/>
    <property type="match status" value="1"/>
</dbReference>
<dbReference type="Proteomes" id="UP000650081">
    <property type="component" value="Unassembled WGS sequence"/>
</dbReference>
<protein>
    <submittedName>
        <fullName evidence="3">Bifunctional alpha,alpha-trehalose-phosphate synthase (UDP-forming)/trehalose-phosphatase</fullName>
    </submittedName>
</protein>
<dbReference type="GO" id="GO:0003825">
    <property type="term" value="F:alpha,alpha-trehalose-phosphate synthase (UDP-forming) activity"/>
    <property type="evidence" value="ECO:0007669"/>
    <property type="project" value="TreeGrafter"/>
</dbReference>
<evidence type="ECO:0000256" key="2">
    <source>
        <dbReference type="ARBA" id="ARBA00008799"/>
    </source>
</evidence>
<name>A0A923PM28_9BACT</name>
<dbReference type="GO" id="GO:0005992">
    <property type="term" value="P:trehalose biosynthetic process"/>
    <property type="evidence" value="ECO:0007669"/>
    <property type="project" value="InterPro"/>
</dbReference>
<proteinExistence type="inferred from homology"/>